<reference evidence="6 7" key="1">
    <citation type="submission" date="2016-11" db="EMBL/GenBank/DDBJ databases">
        <title>Whole Genome Sequencing of Mucilaginibacter polytrichastri RG4-7(T) isolated from the moss sample.</title>
        <authorList>
            <person name="Li Y."/>
        </authorList>
    </citation>
    <scope>NUCLEOTIDE SEQUENCE [LARGE SCALE GENOMIC DNA]</scope>
    <source>
        <strain evidence="6 7">RG4-7</strain>
    </source>
</reference>
<dbReference type="GO" id="GO:0003677">
    <property type="term" value="F:DNA binding"/>
    <property type="evidence" value="ECO:0007669"/>
    <property type="project" value="UniProtKB-KW"/>
</dbReference>
<dbReference type="EMBL" id="MPPL01000001">
    <property type="protein sequence ID" value="OKS88194.1"/>
    <property type="molecule type" value="Genomic_DNA"/>
</dbReference>
<gene>
    <name evidence="6" type="ORF">RG47T_3658</name>
</gene>
<dbReference type="InterPro" id="IPR010998">
    <property type="entry name" value="Integrase_recombinase_N"/>
</dbReference>
<dbReference type="GO" id="GO:0015074">
    <property type="term" value="P:DNA integration"/>
    <property type="evidence" value="ECO:0007669"/>
    <property type="project" value="UniProtKB-KW"/>
</dbReference>
<dbReference type="Gene3D" id="1.10.150.130">
    <property type="match status" value="1"/>
</dbReference>
<dbReference type="InterPro" id="IPR038488">
    <property type="entry name" value="Integrase_DNA-bd_sf"/>
</dbReference>
<keyword evidence="2" id="KW-0229">DNA integration</keyword>
<dbReference type="PANTHER" id="PTHR30629">
    <property type="entry name" value="PROPHAGE INTEGRASE"/>
    <property type="match status" value="1"/>
</dbReference>
<feature type="domain" description="Tyr recombinase" evidence="5">
    <location>
        <begin position="201"/>
        <end position="382"/>
    </location>
</feature>
<dbReference type="AlphaFoldDB" id="A0A1Q6A2E6"/>
<dbReference type="PANTHER" id="PTHR30629:SF2">
    <property type="entry name" value="PROPHAGE INTEGRASE INTS-RELATED"/>
    <property type="match status" value="1"/>
</dbReference>
<dbReference type="InterPro" id="IPR011010">
    <property type="entry name" value="DNA_brk_join_enz"/>
</dbReference>
<keyword evidence="4" id="KW-0233">DNA recombination</keyword>
<sequence>MSLNDMLCRTAKSKAKPYKIFDRNGLYLEVYPTGSKLWRLKYRYHRKEKRISLGNYPLVTLLEARQEKDKIKAQLKSGHDPILVKLEQQQTAVFAHAQTFELIGKEWHSQNAPAWNPRYAKTILHRLEKYLFPDIGSYPITLLTPVIILSCLRKIDENAPDMARRIKQLCSNVFVYAKNTNRVQSDITTGLEKGLRKYEKGHFASIDVDELANFLIALHDFRQTKIHRQTYLAIQFMLLTFVRTTELNKATWSEINFETAIWRIPGKRMKKKKDHLTPLSRQAIAILKELKEMNGKREYIFPSIPRPLKPMSNGTILQALKRMKFETHMTGHGFRSLALGILKEKLGYTHEIADRQLAHVRKNNNDKAYDRAEFLDQRTEMMQRYADYIDKVFIEELTKRYNYVQPSY</sequence>
<evidence type="ECO:0000256" key="4">
    <source>
        <dbReference type="ARBA" id="ARBA00023172"/>
    </source>
</evidence>
<dbReference type="Gene3D" id="1.10.443.10">
    <property type="entry name" value="Intergrase catalytic core"/>
    <property type="match status" value="1"/>
</dbReference>
<name>A0A1Q6A2E6_9SPHI</name>
<protein>
    <recommendedName>
        <fullName evidence="5">Tyr recombinase domain-containing protein</fullName>
    </recommendedName>
</protein>
<evidence type="ECO:0000313" key="6">
    <source>
        <dbReference type="EMBL" id="OKS88194.1"/>
    </source>
</evidence>
<dbReference type="OrthoDB" id="9795573at2"/>
<dbReference type="InterPro" id="IPR053876">
    <property type="entry name" value="Phage_int_M"/>
</dbReference>
<dbReference type="InterPro" id="IPR025166">
    <property type="entry name" value="Integrase_DNA_bind_dom"/>
</dbReference>
<evidence type="ECO:0000256" key="3">
    <source>
        <dbReference type="ARBA" id="ARBA00023125"/>
    </source>
</evidence>
<evidence type="ECO:0000259" key="5">
    <source>
        <dbReference type="PROSITE" id="PS51898"/>
    </source>
</evidence>
<keyword evidence="3" id="KW-0238">DNA-binding</keyword>
<dbReference type="GO" id="GO:0006310">
    <property type="term" value="P:DNA recombination"/>
    <property type="evidence" value="ECO:0007669"/>
    <property type="project" value="UniProtKB-KW"/>
</dbReference>
<dbReference type="Proteomes" id="UP000186720">
    <property type="component" value="Unassembled WGS sequence"/>
</dbReference>
<accession>A0A1Q6A2E6</accession>
<evidence type="ECO:0000313" key="7">
    <source>
        <dbReference type="Proteomes" id="UP000186720"/>
    </source>
</evidence>
<keyword evidence="7" id="KW-1185">Reference proteome</keyword>
<dbReference type="InterPro" id="IPR050808">
    <property type="entry name" value="Phage_Integrase"/>
</dbReference>
<dbReference type="SUPFAM" id="SSF56349">
    <property type="entry name" value="DNA breaking-rejoining enzymes"/>
    <property type="match status" value="1"/>
</dbReference>
<dbReference type="Pfam" id="PF13356">
    <property type="entry name" value="Arm-DNA-bind_3"/>
    <property type="match status" value="1"/>
</dbReference>
<organism evidence="6 7">
    <name type="scientific">Mucilaginibacter polytrichastri</name>
    <dbReference type="NCBI Taxonomy" id="1302689"/>
    <lineage>
        <taxon>Bacteria</taxon>
        <taxon>Pseudomonadati</taxon>
        <taxon>Bacteroidota</taxon>
        <taxon>Sphingobacteriia</taxon>
        <taxon>Sphingobacteriales</taxon>
        <taxon>Sphingobacteriaceae</taxon>
        <taxon>Mucilaginibacter</taxon>
    </lineage>
</organism>
<evidence type="ECO:0000256" key="2">
    <source>
        <dbReference type="ARBA" id="ARBA00022908"/>
    </source>
</evidence>
<proteinExistence type="inferred from homology"/>
<dbReference type="PROSITE" id="PS51898">
    <property type="entry name" value="TYR_RECOMBINASE"/>
    <property type="match status" value="1"/>
</dbReference>
<dbReference type="Pfam" id="PF00589">
    <property type="entry name" value="Phage_integrase"/>
    <property type="match status" value="1"/>
</dbReference>
<dbReference type="InterPro" id="IPR013762">
    <property type="entry name" value="Integrase-like_cat_sf"/>
</dbReference>
<dbReference type="Pfam" id="PF22022">
    <property type="entry name" value="Phage_int_M"/>
    <property type="match status" value="1"/>
</dbReference>
<dbReference type="CDD" id="cd00801">
    <property type="entry name" value="INT_P4_C"/>
    <property type="match status" value="1"/>
</dbReference>
<evidence type="ECO:0000256" key="1">
    <source>
        <dbReference type="ARBA" id="ARBA00008857"/>
    </source>
</evidence>
<comment type="similarity">
    <text evidence="1">Belongs to the 'phage' integrase family.</text>
</comment>
<dbReference type="RefSeq" id="WP_074490794.1">
    <property type="nucleotide sequence ID" value="NZ_FPAM01000010.1"/>
</dbReference>
<dbReference type="Gene3D" id="3.30.160.390">
    <property type="entry name" value="Integrase, DNA-binding domain"/>
    <property type="match status" value="1"/>
</dbReference>
<comment type="caution">
    <text evidence="6">The sequence shown here is derived from an EMBL/GenBank/DDBJ whole genome shotgun (WGS) entry which is preliminary data.</text>
</comment>
<dbReference type="InterPro" id="IPR002104">
    <property type="entry name" value="Integrase_catalytic"/>
</dbReference>